<dbReference type="InterPro" id="IPR000182">
    <property type="entry name" value="GNAT_dom"/>
</dbReference>
<dbReference type="RefSeq" id="WP_055734332.1">
    <property type="nucleotide sequence ID" value="NZ_BMDY01000009.1"/>
</dbReference>
<gene>
    <name evidence="4" type="ORF">GCM10007414_17600</name>
</gene>
<feature type="domain" description="N-acetyltransferase" evidence="3">
    <location>
        <begin position="1"/>
        <end position="168"/>
    </location>
</feature>
<proteinExistence type="predicted"/>
<keyword evidence="1" id="KW-0808">Transferase</keyword>
<reference evidence="5" key="1">
    <citation type="journal article" date="2019" name="Int. J. Syst. Evol. Microbiol.">
        <title>The Global Catalogue of Microorganisms (GCM) 10K type strain sequencing project: providing services to taxonomists for standard genome sequencing and annotation.</title>
        <authorList>
            <consortium name="The Broad Institute Genomics Platform"/>
            <consortium name="The Broad Institute Genome Sequencing Center for Infectious Disease"/>
            <person name="Wu L."/>
            <person name="Ma J."/>
        </authorList>
    </citation>
    <scope>NUCLEOTIDE SEQUENCE [LARGE SCALE GENOMIC DNA]</scope>
    <source>
        <strain evidence="5">CGMCC 1.10131</strain>
    </source>
</reference>
<dbReference type="Pfam" id="PF00583">
    <property type="entry name" value="Acetyltransf_1"/>
    <property type="match status" value="1"/>
</dbReference>
<dbReference type="Proteomes" id="UP000651977">
    <property type="component" value="Unassembled WGS sequence"/>
</dbReference>
<dbReference type="InterPro" id="IPR050832">
    <property type="entry name" value="Bact_Acetyltransf"/>
</dbReference>
<keyword evidence="5" id="KW-1185">Reference proteome</keyword>
<evidence type="ECO:0000313" key="4">
    <source>
        <dbReference type="EMBL" id="GGB04792.1"/>
    </source>
</evidence>
<dbReference type="InterPro" id="IPR016181">
    <property type="entry name" value="Acyl_CoA_acyltransferase"/>
</dbReference>
<comment type="caution">
    <text evidence="4">The sequence shown here is derived from an EMBL/GenBank/DDBJ whole genome shotgun (WGS) entry which is preliminary data.</text>
</comment>
<dbReference type="PANTHER" id="PTHR43877">
    <property type="entry name" value="AMINOALKYLPHOSPHONATE N-ACETYLTRANSFERASE-RELATED-RELATED"/>
    <property type="match status" value="1"/>
</dbReference>
<dbReference type="Gene3D" id="3.40.630.30">
    <property type="match status" value="1"/>
</dbReference>
<dbReference type="EMBL" id="BMDY01000009">
    <property type="protein sequence ID" value="GGB04792.1"/>
    <property type="molecule type" value="Genomic_DNA"/>
</dbReference>
<evidence type="ECO:0000256" key="2">
    <source>
        <dbReference type="ARBA" id="ARBA00023315"/>
    </source>
</evidence>
<dbReference type="CDD" id="cd04301">
    <property type="entry name" value="NAT_SF"/>
    <property type="match status" value="1"/>
</dbReference>
<dbReference type="PANTHER" id="PTHR43877:SF2">
    <property type="entry name" value="AMINOALKYLPHOSPHONATE N-ACETYLTRANSFERASE-RELATED"/>
    <property type="match status" value="1"/>
</dbReference>
<evidence type="ECO:0000259" key="3">
    <source>
        <dbReference type="PROSITE" id="PS51186"/>
    </source>
</evidence>
<name>A0ABQ1I2D2_9ALTE</name>
<dbReference type="PROSITE" id="PS51186">
    <property type="entry name" value="GNAT"/>
    <property type="match status" value="1"/>
</dbReference>
<sequence length="168" mass="18180">MEIKPCQSIASMTQQLDALLADAIDSGASLGFLSPANLQEVAAYWQSVEAELQAGTRKLFIALEQDQVVGCVQLSLSTKANASHRGEVEKLMVNTRQRGKGLSKLLMASMERCAAEMGLSLLVLDTRVGDVASFLYQAIGYQQAGQIPQFARSSNGQLDATAYFYKLL</sequence>
<organism evidence="4 5">
    <name type="scientific">Agarivorans gilvus</name>
    <dbReference type="NCBI Taxonomy" id="680279"/>
    <lineage>
        <taxon>Bacteria</taxon>
        <taxon>Pseudomonadati</taxon>
        <taxon>Pseudomonadota</taxon>
        <taxon>Gammaproteobacteria</taxon>
        <taxon>Alteromonadales</taxon>
        <taxon>Alteromonadaceae</taxon>
        <taxon>Agarivorans</taxon>
    </lineage>
</organism>
<evidence type="ECO:0000313" key="5">
    <source>
        <dbReference type="Proteomes" id="UP000651977"/>
    </source>
</evidence>
<protein>
    <submittedName>
        <fullName evidence="4">N-acetyltransferase</fullName>
    </submittedName>
</protein>
<dbReference type="SUPFAM" id="SSF55729">
    <property type="entry name" value="Acyl-CoA N-acyltransferases (Nat)"/>
    <property type="match status" value="1"/>
</dbReference>
<evidence type="ECO:0000256" key="1">
    <source>
        <dbReference type="ARBA" id="ARBA00022679"/>
    </source>
</evidence>
<accession>A0ABQ1I2D2</accession>
<keyword evidence="2" id="KW-0012">Acyltransferase</keyword>